<proteinExistence type="predicted"/>
<name>A0A1S1Q0P6_9ACTN</name>
<dbReference type="Proteomes" id="UP000179627">
    <property type="component" value="Unassembled WGS sequence"/>
</dbReference>
<keyword evidence="2" id="KW-1185">Reference proteome</keyword>
<evidence type="ECO:0000313" key="1">
    <source>
        <dbReference type="EMBL" id="OHV28478.1"/>
    </source>
</evidence>
<dbReference type="RefSeq" id="WP_071091939.1">
    <property type="nucleotide sequence ID" value="NZ_MBLM01000178.1"/>
</dbReference>
<sequence>MASGVLIVESRPASPDEATAYHDWYDNKHLPEILQIDGFVSIRRLAAVDGDSFVVIYEIEGDVEAAKTALGLAQASGMMTRPEGVQLTPPPTARYFTLVSSAGTNA</sequence>
<dbReference type="EMBL" id="MBLM01000178">
    <property type="protein sequence ID" value="OHV28478.1"/>
    <property type="molecule type" value="Genomic_DNA"/>
</dbReference>
<protein>
    <recommendedName>
        <fullName evidence="3">EthD domain-containing protein</fullName>
    </recommendedName>
</protein>
<comment type="caution">
    <text evidence="1">The sequence shown here is derived from an EMBL/GenBank/DDBJ whole genome shotgun (WGS) entry which is preliminary data.</text>
</comment>
<gene>
    <name evidence="1" type="ORF">CC117_30450</name>
</gene>
<dbReference type="AlphaFoldDB" id="A0A1S1Q0P6"/>
<evidence type="ECO:0008006" key="3">
    <source>
        <dbReference type="Google" id="ProtNLM"/>
    </source>
</evidence>
<dbReference type="SUPFAM" id="SSF54909">
    <property type="entry name" value="Dimeric alpha+beta barrel"/>
    <property type="match status" value="1"/>
</dbReference>
<dbReference type="OrthoDB" id="3481501at2"/>
<dbReference type="InterPro" id="IPR011008">
    <property type="entry name" value="Dimeric_a/b-barrel"/>
</dbReference>
<accession>A0A1S1Q0P6</accession>
<organism evidence="1 2">
    <name type="scientific">Parafrankia colletiae</name>
    <dbReference type="NCBI Taxonomy" id="573497"/>
    <lineage>
        <taxon>Bacteria</taxon>
        <taxon>Bacillati</taxon>
        <taxon>Actinomycetota</taxon>
        <taxon>Actinomycetes</taxon>
        <taxon>Frankiales</taxon>
        <taxon>Frankiaceae</taxon>
        <taxon>Parafrankia</taxon>
    </lineage>
</organism>
<evidence type="ECO:0000313" key="2">
    <source>
        <dbReference type="Proteomes" id="UP000179627"/>
    </source>
</evidence>
<reference evidence="2" key="1">
    <citation type="submission" date="2016-07" db="EMBL/GenBank/DDBJ databases">
        <title>Sequence Frankia sp. strain CcI1.17.</title>
        <authorList>
            <person name="Ghodhbane-Gtari F."/>
            <person name="Swanson E."/>
            <person name="Gueddou A."/>
            <person name="Morris K."/>
            <person name="Hezbri K."/>
            <person name="Ktari A."/>
            <person name="Nouioui I."/>
            <person name="Abebe-Akele F."/>
            <person name="Simpson S."/>
            <person name="Thomas K."/>
            <person name="Gtari M."/>
            <person name="Tisa L.S."/>
            <person name="Hurst S."/>
        </authorList>
    </citation>
    <scope>NUCLEOTIDE SEQUENCE [LARGE SCALE GENOMIC DNA]</scope>
    <source>
        <strain evidence="2">Cc1.17</strain>
    </source>
</reference>